<feature type="transmembrane region" description="Helical" evidence="7">
    <location>
        <begin position="121"/>
        <end position="144"/>
    </location>
</feature>
<evidence type="ECO:0000256" key="3">
    <source>
        <dbReference type="ARBA" id="ARBA00022692"/>
    </source>
</evidence>
<comment type="subcellular location">
    <subcellularLocation>
        <location evidence="7">Cell membrane</location>
        <topology evidence="7">Multi-pass membrane protein</topology>
    </subcellularLocation>
    <subcellularLocation>
        <location evidence="7">Cytoplasmic vesicle</location>
        <location evidence="7">Secretory vesicle membrane</location>
        <topology evidence="7">Multi-pass membrane protein</topology>
    </subcellularLocation>
</comment>
<dbReference type="RefSeq" id="XP_038979177.1">
    <property type="nucleotide sequence ID" value="XM_039123249.1"/>
</dbReference>
<gene>
    <name evidence="10" type="primary">LOC120109501</name>
</gene>
<evidence type="ECO:0000313" key="10">
    <source>
        <dbReference type="RefSeq" id="XP_038979177.1"/>
    </source>
</evidence>
<evidence type="ECO:0000256" key="2">
    <source>
        <dbReference type="ARBA" id="ARBA00010482"/>
    </source>
</evidence>
<evidence type="ECO:0000256" key="8">
    <source>
        <dbReference type="SAM" id="MobiDB-lite"/>
    </source>
</evidence>
<sequence>MNRDPNPLDDKEDVNPFATAAGTDSRSRLPALPSQPLGFGNKYDATVNVPLDATNDMKKRERELAAWEEELKKREKGIQRREDAMTRAGIMIEEKNWPRFFPIIHHDIGKEIPIQAQRLQYLAFASWLGIVFCLLWNVIAVIVCSIKGEVKFLLAV</sequence>
<reference evidence="10" key="1">
    <citation type="submission" date="2025-08" db="UniProtKB">
        <authorList>
            <consortium name="RefSeq"/>
        </authorList>
    </citation>
    <scope>IDENTIFICATION</scope>
    <source>
        <tissue evidence="10">Young leaves</tissue>
    </source>
</reference>
<organism evidence="9 10">
    <name type="scientific">Phoenix dactylifera</name>
    <name type="common">Date palm</name>
    <dbReference type="NCBI Taxonomy" id="42345"/>
    <lineage>
        <taxon>Eukaryota</taxon>
        <taxon>Viridiplantae</taxon>
        <taxon>Streptophyta</taxon>
        <taxon>Embryophyta</taxon>
        <taxon>Tracheophyta</taxon>
        <taxon>Spermatophyta</taxon>
        <taxon>Magnoliopsida</taxon>
        <taxon>Liliopsida</taxon>
        <taxon>Arecaceae</taxon>
        <taxon>Coryphoideae</taxon>
        <taxon>Phoeniceae</taxon>
        <taxon>Phoenix</taxon>
    </lineage>
</organism>
<keyword evidence="4 7" id="KW-1133">Transmembrane helix</keyword>
<keyword evidence="3 7" id="KW-0812">Transmembrane</keyword>
<evidence type="ECO:0000256" key="1">
    <source>
        <dbReference type="ARBA" id="ARBA00004003"/>
    </source>
</evidence>
<keyword evidence="9" id="KW-1185">Reference proteome</keyword>
<dbReference type="GeneID" id="120109501"/>
<dbReference type="PANTHER" id="PTHR10687">
    <property type="entry name" value="SECRETORY CARRIER-ASSOCIATED MEMBRANE PROTEIN SCAMP"/>
    <property type="match status" value="1"/>
</dbReference>
<feature type="region of interest" description="Disordered" evidence="8">
    <location>
        <begin position="1"/>
        <end position="35"/>
    </location>
</feature>
<protein>
    <recommendedName>
        <fullName evidence="7">Secretory carrier-associated membrane protein</fullName>
        <shortName evidence="7">Secretory carrier membrane protein</shortName>
    </recommendedName>
</protein>
<comment type="function">
    <text evidence="1 7">Probably involved in membrane trafficking.</text>
</comment>
<accession>A0A8B9A0K8</accession>
<dbReference type="GO" id="GO:0015031">
    <property type="term" value="P:protein transport"/>
    <property type="evidence" value="ECO:0007669"/>
    <property type="project" value="InterPro"/>
</dbReference>
<comment type="caution">
    <text evidence="7">Lacks conserved residue(s) required for the propagation of feature annotation.</text>
</comment>
<dbReference type="Pfam" id="PF04144">
    <property type="entry name" value="SCAMP"/>
    <property type="match status" value="1"/>
</dbReference>
<keyword evidence="7" id="KW-0813">Transport</keyword>
<evidence type="ECO:0000256" key="6">
    <source>
        <dbReference type="ARBA" id="ARBA00023329"/>
    </source>
</evidence>
<keyword evidence="6 7" id="KW-0968">Cytoplasmic vesicle</keyword>
<comment type="similarity">
    <text evidence="2 7">Belongs to the SCAMP family.</text>
</comment>
<evidence type="ECO:0000256" key="5">
    <source>
        <dbReference type="ARBA" id="ARBA00023136"/>
    </source>
</evidence>
<name>A0A8B9A0K8_PHODC</name>
<dbReference type="GO" id="GO:0055038">
    <property type="term" value="C:recycling endosome membrane"/>
    <property type="evidence" value="ECO:0007669"/>
    <property type="project" value="TreeGrafter"/>
</dbReference>
<keyword evidence="5 7" id="KW-0472">Membrane</keyword>
<dbReference type="OrthoDB" id="242866at2759"/>
<dbReference type="AlphaFoldDB" id="A0A8B9A0K8"/>
<evidence type="ECO:0000256" key="4">
    <source>
        <dbReference type="ARBA" id="ARBA00022989"/>
    </source>
</evidence>
<evidence type="ECO:0000256" key="7">
    <source>
        <dbReference type="RuleBase" id="RU363122"/>
    </source>
</evidence>
<evidence type="ECO:0000313" key="9">
    <source>
        <dbReference type="Proteomes" id="UP000228380"/>
    </source>
</evidence>
<dbReference type="GO" id="GO:0030658">
    <property type="term" value="C:transport vesicle membrane"/>
    <property type="evidence" value="ECO:0007669"/>
    <property type="project" value="UniProtKB-SubCell"/>
</dbReference>
<dbReference type="GO" id="GO:0005886">
    <property type="term" value="C:plasma membrane"/>
    <property type="evidence" value="ECO:0007669"/>
    <property type="project" value="UniProtKB-SubCell"/>
</dbReference>
<dbReference type="GO" id="GO:0032588">
    <property type="term" value="C:trans-Golgi network membrane"/>
    <property type="evidence" value="ECO:0007669"/>
    <property type="project" value="TreeGrafter"/>
</dbReference>
<dbReference type="PANTHER" id="PTHR10687:SF2">
    <property type="entry name" value="SECRETORY CARRIER-ASSOCIATED MEMBRANE PROTEIN"/>
    <property type="match status" value="1"/>
</dbReference>
<proteinExistence type="inferred from homology"/>
<dbReference type="InterPro" id="IPR007273">
    <property type="entry name" value="SCAMP"/>
</dbReference>
<dbReference type="KEGG" id="pda:120109501"/>
<keyword evidence="7" id="KW-1003">Cell membrane</keyword>
<dbReference type="Proteomes" id="UP000228380">
    <property type="component" value="Unplaced"/>
</dbReference>